<evidence type="ECO:0000313" key="1">
    <source>
        <dbReference type="EMBL" id="GFU34832.1"/>
    </source>
</evidence>
<sequence length="98" mass="11338">MVFQNLFFVEFLRYIFKLRPRPGKEPELLDLGTLAALALVEVCLVLWPRKSVFETNIRRAEYSWFTRCAQITFDGWPLFSEGDNRNSVSSSEGCKVDA</sequence>
<keyword evidence="2" id="KW-1185">Reference proteome</keyword>
<dbReference type="Proteomes" id="UP000887013">
    <property type="component" value="Unassembled WGS sequence"/>
</dbReference>
<reference evidence="1" key="1">
    <citation type="submission" date="2020-08" db="EMBL/GenBank/DDBJ databases">
        <title>Multicomponent nature underlies the extraordinary mechanical properties of spider dragline silk.</title>
        <authorList>
            <person name="Kono N."/>
            <person name="Nakamura H."/>
            <person name="Mori M."/>
            <person name="Yoshida Y."/>
            <person name="Ohtoshi R."/>
            <person name="Malay A.D."/>
            <person name="Moran D.A.P."/>
            <person name="Tomita M."/>
            <person name="Numata K."/>
            <person name="Arakawa K."/>
        </authorList>
    </citation>
    <scope>NUCLEOTIDE SEQUENCE</scope>
</reference>
<comment type="caution">
    <text evidence="1">The sequence shown here is derived from an EMBL/GenBank/DDBJ whole genome shotgun (WGS) entry which is preliminary data.</text>
</comment>
<accession>A0A8X6UPJ1</accession>
<organism evidence="1 2">
    <name type="scientific">Nephila pilipes</name>
    <name type="common">Giant wood spider</name>
    <name type="synonym">Nephila maculata</name>
    <dbReference type="NCBI Taxonomy" id="299642"/>
    <lineage>
        <taxon>Eukaryota</taxon>
        <taxon>Metazoa</taxon>
        <taxon>Ecdysozoa</taxon>
        <taxon>Arthropoda</taxon>
        <taxon>Chelicerata</taxon>
        <taxon>Arachnida</taxon>
        <taxon>Araneae</taxon>
        <taxon>Araneomorphae</taxon>
        <taxon>Entelegynae</taxon>
        <taxon>Araneoidea</taxon>
        <taxon>Nephilidae</taxon>
        <taxon>Nephila</taxon>
    </lineage>
</organism>
<name>A0A8X6UPJ1_NEPPI</name>
<gene>
    <name evidence="1" type="ORF">NPIL_628351</name>
</gene>
<protein>
    <submittedName>
        <fullName evidence="1">Uncharacterized protein</fullName>
    </submittedName>
</protein>
<evidence type="ECO:0000313" key="2">
    <source>
        <dbReference type="Proteomes" id="UP000887013"/>
    </source>
</evidence>
<dbReference type="EMBL" id="BMAW01130367">
    <property type="protein sequence ID" value="GFU34832.1"/>
    <property type="molecule type" value="Genomic_DNA"/>
</dbReference>
<dbReference type="AlphaFoldDB" id="A0A8X6UPJ1"/>
<proteinExistence type="predicted"/>